<comment type="caution">
    <text evidence="6">The sequence shown here is derived from an EMBL/GenBank/DDBJ whole genome shotgun (WGS) entry which is preliminary data.</text>
</comment>
<dbReference type="PROSITE" id="PS50043">
    <property type="entry name" value="HTH_LUXR_2"/>
    <property type="match status" value="1"/>
</dbReference>
<protein>
    <submittedName>
        <fullName evidence="6">Response regulator transcription factor</fullName>
    </submittedName>
</protein>
<dbReference type="RefSeq" id="WP_187561512.1">
    <property type="nucleotide sequence ID" value="NZ_JACGWS010000003.1"/>
</dbReference>
<evidence type="ECO:0000256" key="3">
    <source>
        <dbReference type="ARBA" id="ARBA00023163"/>
    </source>
</evidence>
<feature type="domain" description="HTH luxR-type" evidence="5">
    <location>
        <begin position="70"/>
        <end position="135"/>
    </location>
</feature>
<keyword evidence="3" id="KW-0804">Transcription</keyword>
<dbReference type="Gene3D" id="1.10.10.10">
    <property type="entry name" value="Winged helix-like DNA-binding domain superfamily/Winged helix DNA-binding domain"/>
    <property type="match status" value="1"/>
</dbReference>
<evidence type="ECO:0000256" key="4">
    <source>
        <dbReference type="SAM" id="Phobius"/>
    </source>
</evidence>
<dbReference type="SUPFAM" id="SSF46894">
    <property type="entry name" value="C-terminal effector domain of the bipartite response regulators"/>
    <property type="match status" value="1"/>
</dbReference>
<keyword evidence="7" id="KW-1185">Reference proteome</keyword>
<evidence type="ECO:0000259" key="5">
    <source>
        <dbReference type="PROSITE" id="PS50043"/>
    </source>
</evidence>
<dbReference type="Pfam" id="PF00196">
    <property type="entry name" value="GerE"/>
    <property type="match status" value="1"/>
</dbReference>
<name>A0ABR7Q7H3_9FLAO</name>
<dbReference type="PRINTS" id="PR00038">
    <property type="entry name" value="HTHLUXR"/>
</dbReference>
<dbReference type="PANTHER" id="PTHR44688">
    <property type="entry name" value="DNA-BINDING TRANSCRIPTIONAL ACTIVATOR DEVR_DOSR"/>
    <property type="match status" value="1"/>
</dbReference>
<dbReference type="SMART" id="SM00421">
    <property type="entry name" value="HTH_LUXR"/>
    <property type="match status" value="1"/>
</dbReference>
<dbReference type="PROSITE" id="PS00622">
    <property type="entry name" value="HTH_LUXR_1"/>
    <property type="match status" value="1"/>
</dbReference>
<dbReference type="PANTHER" id="PTHR44688:SF16">
    <property type="entry name" value="DNA-BINDING TRANSCRIPTIONAL ACTIVATOR DEVR_DOSR"/>
    <property type="match status" value="1"/>
</dbReference>
<accession>A0ABR7Q7H3</accession>
<dbReference type="CDD" id="cd06170">
    <property type="entry name" value="LuxR_C_like"/>
    <property type="match status" value="1"/>
</dbReference>
<proteinExistence type="predicted"/>
<keyword evidence="2" id="KW-0238">DNA-binding</keyword>
<dbReference type="InterPro" id="IPR016032">
    <property type="entry name" value="Sig_transdc_resp-reg_C-effctor"/>
</dbReference>
<dbReference type="InterPro" id="IPR036388">
    <property type="entry name" value="WH-like_DNA-bd_sf"/>
</dbReference>
<dbReference type="Proteomes" id="UP000619238">
    <property type="component" value="Unassembled WGS sequence"/>
</dbReference>
<evidence type="ECO:0000313" key="7">
    <source>
        <dbReference type="Proteomes" id="UP000619238"/>
    </source>
</evidence>
<evidence type="ECO:0000256" key="2">
    <source>
        <dbReference type="ARBA" id="ARBA00023125"/>
    </source>
</evidence>
<dbReference type="EMBL" id="JACGWS010000003">
    <property type="protein sequence ID" value="MBC8754477.1"/>
    <property type="molecule type" value="Genomic_DNA"/>
</dbReference>
<keyword evidence="4" id="KW-0812">Transmembrane</keyword>
<evidence type="ECO:0000313" key="6">
    <source>
        <dbReference type="EMBL" id="MBC8754477.1"/>
    </source>
</evidence>
<keyword evidence="1" id="KW-0805">Transcription regulation</keyword>
<dbReference type="InterPro" id="IPR000792">
    <property type="entry name" value="Tscrpt_reg_LuxR_C"/>
</dbReference>
<sequence>MKKTIFIFATLIIALLALFQLSKFSIMQGSSSLEFIIAAIAIIFFFIGIYINKKRAILQEKPKTSEIDHSQIEKIGLSKREYEVLCKLAKGHSNKEIASLLFVSESTIKTHVSNIYIKLDVKRRTQAIQKAIALQILPVS</sequence>
<keyword evidence="4" id="KW-0472">Membrane</keyword>
<organism evidence="6 7">
    <name type="scientific">Kordia aestuariivivens</name>
    <dbReference type="NCBI Taxonomy" id="2759037"/>
    <lineage>
        <taxon>Bacteria</taxon>
        <taxon>Pseudomonadati</taxon>
        <taxon>Bacteroidota</taxon>
        <taxon>Flavobacteriia</taxon>
        <taxon>Flavobacteriales</taxon>
        <taxon>Flavobacteriaceae</taxon>
        <taxon>Kordia</taxon>
    </lineage>
</organism>
<gene>
    <name evidence="6" type="ORF">H2O64_07320</name>
</gene>
<reference evidence="6 7" key="1">
    <citation type="submission" date="2020-07" db="EMBL/GenBank/DDBJ databases">
        <title>Description of Kordia aestuariivivens sp. nov., isolated from a tidal flat.</title>
        <authorList>
            <person name="Park S."/>
            <person name="Yoon J.-H."/>
        </authorList>
    </citation>
    <scope>NUCLEOTIDE SEQUENCE [LARGE SCALE GENOMIC DNA]</scope>
    <source>
        <strain evidence="6 7">YSTF-M3</strain>
    </source>
</reference>
<keyword evidence="4" id="KW-1133">Transmembrane helix</keyword>
<evidence type="ECO:0000256" key="1">
    <source>
        <dbReference type="ARBA" id="ARBA00023015"/>
    </source>
</evidence>
<feature type="transmembrane region" description="Helical" evidence="4">
    <location>
        <begin position="35"/>
        <end position="52"/>
    </location>
</feature>